<comment type="caution">
    <text evidence="3">The sequence shown here is derived from an EMBL/GenBank/DDBJ whole genome shotgun (WGS) entry which is preliminary data.</text>
</comment>
<keyword evidence="2" id="KW-1277">Toxin-antitoxin system</keyword>
<dbReference type="PANTHER" id="PTHR33755:SF6">
    <property type="entry name" value="PLASMID STABILIZATION SYSTEM PROTEIN"/>
    <property type="match status" value="1"/>
</dbReference>
<dbReference type="NCBIfam" id="TIGR02385">
    <property type="entry name" value="RelE_StbE"/>
    <property type="match status" value="1"/>
</dbReference>
<dbReference type="RefSeq" id="WP_104728562.1">
    <property type="nucleotide sequence ID" value="NZ_PTLV01000105.1"/>
</dbReference>
<dbReference type="InterPro" id="IPR051803">
    <property type="entry name" value="TA_system_RelE-like_toxin"/>
</dbReference>
<sequence length="111" mass="12610">MQVIWTPEAMQDRLDIWKYIATDNPRTAVHMDELFSAVAASLADFPDKGRLGTVVGTRELIPHENYRLVYQTERDVVWILALVHVARMWPPVQSQLQSPAAFDTSSTPCMP</sequence>
<dbReference type="EMBL" id="QASO01000061">
    <property type="protein sequence ID" value="PTU79147.1"/>
    <property type="molecule type" value="Genomic_DNA"/>
</dbReference>
<gene>
    <name evidence="3" type="ORF">DBO86_10360</name>
</gene>
<name>A0A2T5PN11_ECTOL</name>
<evidence type="ECO:0000313" key="3">
    <source>
        <dbReference type="EMBL" id="PTU79147.1"/>
    </source>
</evidence>
<accession>A0A2T5PN11</accession>
<dbReference type="Pfam" id="PF05016">
    <property type="entry name" value="ParE_toxin"/>
    <property type="match status" value="1"/>
</dbReference>
<dbReference type="InterPro" id="IPR007712">
    <property type="entry name" value="RelE/ParE_toxin"/>
</dbReference>
<organism evidence="3 4">
    <name type="scientific">Ectopseudomonas oleovorans</name>
    <name type="common">Pseudomonas oleovorans</name>
    <dbReference type="NCBI Taxonomy" id="301"/>
    <lineage>
        <taxon>Bacteria</taxon>
        <taxon>Pseudomonadati</taxon>
        <taxon>Pseudomonadota</taxon>
        <taxon>Gammaproteobacteria</taxon>
        <taxon>Pseudomonadales</taxon>
        <taxon>Pseudomonadaceae</taxon>
        <taxon>Ectopseudomonas</taxon>
    </lineage>
</organism>
<protein>
    <submittedName>
        <fullName evidence="3">Type II toxin-antitoxin system RelE/ParE family toxin</fullName>
    </submittedName>
</protein>
<dbReference type="PANTHER" id="PTHR33755">
    <property type="entry name" value="TOXIN PARE1-RELATED"/>
    <property type="match status" value="1"/>
</dbReference>
<comment type="similarity">
    <text evidence="1">Belongs to the RelE toxin family.</text>
</comment>
<evidence type="ECO:0000256" key="1">
    <source>
        <dbReference type="ARBA" id="ARBA00006226"/>
    </source>
</evidence>
<evidence type="ECO:0000256" key="2">
    <source>
        <dbReference type="ARBA" id="ARBA00022649"/>
    </source>
</evidence>
<dbReference type="Proteomes" id="UP000244052">
    <property type="component" value="Unassembled WGS sequence"/>
</dbReference>
<reference evidence="3 4" key="1">
    <citation type="submission" date="2018-04" db="EMBL/GenBank/DDBJ databases">
        <title>Pseudomonas sp. nov., isolated from mangrove soil.</title>
        <authorList>
            <person name="Chen C."/>
        </authorList>
    </citation>
    <scope>NUCLEOTIDE SEQUENCE [LARGE SCALE GENOMIC DNA]</scope>
    <source>
        <strain evidence="3 4">JCM 14246</strain>
    </source>
</reference>
<proteinExistence type="inferred from homology"/>
<dbReference type="InterPro" id="IPR035093">
    <property type="entry name" value="RelE/ParE_toxin_dom_sf"/>
</dbReference>
<evidence type="ECO:0000313" key="4">
    <source>
        <dbReference type="Proteomes" id="UP000244052"/>
    </source>
</evidence>
<dbReference type="Gene3D" id="3.30.2310.20">
    <property type="entry name" value="RelE-like"/>
    <property type="match status" value="1"/>
</dbReference>
<keyword evidence="4" id="KW-1185">Reference proteome</keyword>
<dbReference type="AlphaFoldDB" id="A0A2T5PN11"/>